<dbReference type="RefSeq" id="WP_231406479.1">
    <property type="nucleotide sequence ID" value="NZ_JBEXDP010000003.1"/>
</dbReference>
<dbReference type="EMBL" id="JBFAEG010000007">
    <property type="protein sequence ID" value="MEU5707647.1"/>
    <property type="molecule type" value="Genomic_DNA"/>
</dbReference>
<gene>
    <name evidence="2" type="ORF">AB0H04_12320</name>
</gene>
<evidence type="ECO:0008006" key="4">
    <source>
        <dbReference type="Google" id="ProtNLM"/>
    </source>
</evidence>
<evidence type="ECO:0000313" key="3">
    <source>
        <dbReference type="Proteomes" id="UP001551011"/>
    </source>
</evidence>
<keyword evidence="1" id="KW-1133">Transmembrane helix</keyword>
<sequence length="136" mass="14031">MNTPEPSSASCLPWAASALFGAATGYAAWSLTVWARAFCDAGYDAGGRLELNVLLPVVLGVGAVVALLARAAGHRLAPAAPSAIRAALPTVLVIVTTVCLAWWFFATRGTLADYPGDSGLCPANNVPPGWPDWIPV</sequence>
<evidence type="ECO:0000256" key="1">
    <source>
        <dbReference type="SAM" id="Phobius"/>
    </source>
</evidence>
<comment type="caution">
    <text evidence="2">The sequence shown here is derived from an EMBL/GenBank/DDBJ whole genome shotgun (WGS) entry which is preliminary data.</text>
</comment>
<proteinExistence type="predicted"/>
<dbReference type="Proteomes" id="UP001551011">
    <property type="component" value="Unassembled WGS sequence"/>
</dbReference>
<keyword evidence="1" id="KW-0812">Transmembrane</keyword>
<keyword evidence="3" id="KW-1185">Reference proteome</keyword>
<evidence type="ECO:0000313" key="2">
    <source>
        <dbReference type="EMBL" id="MEU5707647.1"/>
    </source>
</evidence>
<feature type="transmembrane region" description="Helical" evidence="1">
    <location>
        <begin position="51"/>
        <end position="71"/>
    </location>
</feature>
<name>A0ABV3A8K1_9ACTN</name>
<organism evidence="2 3">
    <name type="scientific">Streptomyces flaveolus</name>
    <dbReference type="NCBI Taxonomy" id="67297"/>
    <lineage>
        <taxon>Bacteria</taxon>
        <taxon>Bacillati</taxon>
        <taxon>Actinomycetota</taxon>
        <taxon>Actinomycetes</taxon>
        <taxon>Kitasatosporales</taxon>
        <taxon>Streptomycetaceae</taxon>
        <taxon>Streptomyces</taxon>
    </lineage>
</organism>
<keyword evidence="1" id="KW-0472">Membrane</keyword>
<reference evidence="2 3" key="1">
    <citation type="submission" date="2024-06" db="EMBL/GenBank/DDBJ databases">
        <title>The Natural Products Discovery Center: Release of the First 8490 Sequenced Strains for Exploring Actinobacteria Biosynthetic Diversity.</title>
        <authorList>
            <person name="Kalkreuter E."/>
            <person name="Kautsar S.A."/>
            <person name="Yang D."/>
            <person name="Bader C.D."/>
            <person name="Teijaro C.N."/>
            <person name="Fluegel L."/>
            <person name="Davis C.M."/>
            <person name="Simpson J.R."/>
            <person name="Lauterbach L."/>
            <person name="Steele A.D."/>
            <person name="Gui C."/>
            <person name="Meng S."/>
            <person name="Li G."/>
            <person name="Viehrig K."/>
            <person name="Ye F."/>
            <person name="Su P."/>
            <person name="Kiefer A.F."/>
            <person name="Nichols A."/>
            <person name="Cepeda A.J."/>
            <person name="Yan W."/>
            <person name="Fan B."/>
            <person name="Jiang Y."/>
            <person name="Adhikari A."/>
            <person name="Zheng C.-J."/>
            <person name="Schuster L."/>
            <person name="Cowan T.M."/>
            <person name="Smanski M.J."/>
            <person name="Chevrette M.G."/>
            <person name="De Carvalho L.P.S."/>
            <person name="Shen B."/>
        </authorList>
    </citation>
    <scope>NUCLEOTIDE SEQUENCE [LARGE SCALE GENOMIC DNA]</scope>
    <source>
        <strain evidence="2 3">NPDC020594</strain>
    </source>
</reference>
<feature type="transmembrane region" description="Helical" evidence="1">
    <location>
        <begin position="83"/>
        <end position="105"/>
    </location>
</feature>
<accession>A0ABV3A8K1</accession>
<protein>
    <recommendedName>
        <fullName evidence="4">Integral membrane protein</fullName>
    </recommendedName>
</protein>